<dbReference type="EMBL" id="RDQH01000332">
    <property type="protein sequence ID" value="RXH96924.1"/>
    <property type="molecule type" value="Genomic_DNA"/>
</dbReference>
<dbReference type="AlphaFoldDB" id="A0A498JSW9"/>
<proteinExistence type="inferred from homology"/>
<dbReference type="InterPro" id="IPR023213">
    <property type="entry name" value="CAT-like_dom_sf"/>
</dbReference>
<dbReference type="Proteomes" id="UP000290289">
    <property type="component" value="Chromosome 6"/>
</dbReference>
<dbReference type="PANTHER" id="PTHR31147:SF66">
    <property type="entry name" value="OS05G0315700 PROTEIN"/>
    <property type="match status" value="1"/>
</dbReference>
<keyword evidence="5" id="KW-1185">Reference proteome</keyword>
<protein>
    <submittedName>
        <fullName evidence="4">Uncharacterized protein</fullName>
    </submittedName>
</protein>
<keyword evidence="2" id="KW-0808">Transferase</keyword>
<organism evidence="4 5">
    <name type="scientific">Malus domestica</name>
    <name type="common">Apple</name>
    <name type="synonym">Pyrus malus</name>
    <dbReference type="NCBI Taxonomy" id="3750"/>
    <lineage>
        <taxon>Eukaryota</taxon>
        <taxon>Viridiplantae</taxon>
        <taxon>Streptophyta</taxon>
        <taxon>Embryophyta</taxon>
        <taxon>Tracheophyta</taxon>
        <taxon>Spermatophyta</taxon>
        <taxon>Magnoliopsida</taxon>
        <taxon>eudicotyledons</taxon>
        <taxon>Gunneridae</taxon>
        <taxon>Pentapetalae</taxon>
        <taxon>rosids</taxon>
        <taxon>fabids</taxon>
        <taxon>Rosales</taxon>
        <taxon>Rosaceae</taxon>
        <taxon>Amygdaloideae</taxon>
        <taxon>Maleae</taxon>
        <taxon>Malus</taxon>
    </lineage>
</organism>
<sequence>MMPSSVLQVKRMQPELITPAKPTPRETKFLSDIDDKESLRFQVSVIMCYKDSPSLNESRNPIKVIREALSRALVHYYPLVGRLREGPNRKLMVDCNGEGILFVKASADVTLEQLGDKISLLEEFLFNFPGSDGIIGCPLLLVQVSQLIINDILIMTCLTCGGLILALRLNHTMCDAPGFLQFLTAVAKMARGAHAPSILLVWERELQFARDPPRITCAHHEYEEVIDHSDGSYASSNQSNMLQRSFYFGAKELRVPRKQIPPQLISTCSTFDLIIACLWKCRTLALKINPKQVVRVSCVVNARGKHHNVRLPLGYYGNAFAFPAAVSKAEPLCKNPLGYALELISGRSFVSDTTRAGFGDVNFGWGQPVFAGPAKALDLISFYSQHKNNTEDGILVPMCLPFLAMERFQQELERITQEPKEDICNNLRSTRIKSMM</sequence>
<dbReference type="GO" id="GO:0009836">
    <property type="term" value="P:fruit ripening, climacteric"/>
    <property type="evidence" value="ECO:0007669"/>
    <property type="project" value="UniProtKB-ARBA"/>
</dbReference>
<evidence type="ECO:0000256" key="1">
    <source>
        <dbReference type="ARBA" id="ARBA00009861"/>
    </source>
</evidence>
<evidence type="ECO:0000313" key="5">
    <source>
        <dbReference type="Proteomes" id="UP000290289"/>
    </source>
</evidence>
<dbReference type="STRING" id="3750.A0A498JSW9"/>
<comment type="similarity">
    <text evidence="1">Belongs to the plant acyltransferase family.</text>
</comment>
<gene>
    <name evidence="4" type="ORF">DVH24_035592</name>
</gene>
<evidence type="ECO:0000256" key="2">
    <source>
        <dbReference type="ARBA" id="ARBA00022679"/>
    </source>
</evidence>
<evidence type="ECO:0000256" key="3">
    <source>
        <dbReference type="SAM" id="MobiDB-lite"/>
    </source>
</evidence>
<feature type="region of interest" description="Disordered" evidence="3">
    <location>
        <begin position="1"/>
        <end position="24"/>
    </location>
</feature>
<dbReference type="PANTHER" id="PTHR31147">
    <property type="entry name" value="ACYL TRANSFERASE 4"/>
    <property type="match status" value="1"/>
</dbReference>
<comment type="caution">
    <text evidence="4">The sequence shown here is derived from an EMBL/GenBank/DDBJ whole genome shotgun (WGS) entry which is preliminary data.</text>
</comment>
<accession>A0A498JSW9</accession>
<dbReference type="InterPro" id="IPR050898">
    <property type="entry name" value="Plant_acyltransferase"/>
</dbReference>
<name>A0A498JSW9_MALDO</name>
<dbReference type="Pfam" id="PF02458">
    <property type="entry name" value="Transferase"/>
    <property type="match status" value="2"/>
</dbReference>
<dbReference type="GO" id="GO:0016740">
    <property type="term" value="F:transferase activity"/>
    <property type="evidence" value="ECO:0007669"/>
    <property type="project" value="UniProtKB-KW"/>
</dbReference>
<evidence type="ECO:0000313" key="4">
    <source>
        <dbReference type="EMBL" id="RXH96924.1"/>
    </source>
</evidence>
<dbReference type="Gene3D" id="3.30.559.10">
    <property type="entry name" value="Chloramphenicol acetyltransferase-like domain"/>
    <property type="match status" value="3"/>
</dbReference>
<reference evidence="4 5" key="1">
    <citation type="submission" date="2018-10" db="EMBL/GenBank/DDBJ databases">
        <title>A high-quality apple genome assembly.</title>
        <authorList>
            <person name="Hu J."/>
        </authorList>
    </citation>
    <scope>NUCLEOTIDE SEQUENCE [LARGE SCALE GENOMIC DNA]</scope>
    <source>
        <strain evidence="5">cv. HFTH1</strain>
        <tissue evidence="4">Young leaf</tissue>
    </source>
</reference>